<organism evidence="1">
    <name type="scientific">freshwater metagenome</name>
    <dbReference type="NCBI Taxonomy" id="449393"/>
    <lineage>
        <taxon>unclassified sequences</taxon>
        <taxon>metagenomes</taxon>
        <taxon>ecological metagenomes</taxon>
    </lineage>
</organism>
<accession>A0A6J6P262</accession>
<gene>
    <name evidence="1" type="ORF">UFOPK2350_01574</name>
</gene>
<protein>
    <submittedName>
        <fullName evidence="1">Unannotated protein</fullName>
    </submittedName>
</protein>
<name>A0A6J6P262_9ZZZZ</name>
<proteinExistence type="predicted"/>
<sequence length="69" mass="7499">MGVGGWTLDTDGLHGLPPHLLTLLRDIGPVSTFIVRPFDDLVVDVSDIRDVIDLEACPGEIAAQHIEHE</sequence>
<reference evidence="1" key="1">
    <citation type="submission" date="2020-05" db="EMBL/GenBank/DDBJ databases">
        <authorList>
            <person name="Chiriac C."/>
            <person name="Salcher M."/>
            <person name="Ghai R."/>
            <person name="Kavagutti S V."/>
        </authorList>
    </citation>
    <scope>NUCLEOTIDE SEQUENCE</scope>
</reference>
<dbReference type="AlphaFoldDB" id="A0A6J6P262"/>
<evidence type="ECO:0000313" key="1">
    <source>
        <dbReference type="EMBL" id="CAB4690875.1"/>
    </source>
</evidence>
<dbReference type="EMBL" id="CAEZXE010000174">
    <property type="protein sequence ID" value="CAB4690875.1"/>
    <property type="molecule type" value="Genomic_DNA"/>
</dbReference>